<name>A0A6C0CNE9_9ZZZZ</name>
<evidence type="ECO:0000256" key="3">
    <source>
        <dbReference type="ARBA" id="ARBA00035028"/>
    </source>
</evidence>
<dbReference type="GO" id="GO:0006397">
    <property type="term" value="P:mRNA processing"/>
    <property type="evidence" value="ECO:0007669"/>
    <property type="project" value="UniProtKB-KW"/>
</dbReference>
<evidence type="ECO:0000313" key="6">
    <source>
        <dbReference type="EMBL" id="QHT05642.1"/>
    </source>
</evidence>
<dbReference type="GO" id="GO:0004651">
    <property type="term" value="F:polynucleotide 5'-phosphatase activity"/>
    <property type="evidence" value="ECO:0007669"/>
    <property type="project" value="InterPro"/>
</dbReference>
<evidence type="ECO:0000256" key="2">
    <source>
        <dbReference type="ARBA" id="ARBA00022801"/>
    </source>
</evidence>
<reference evidence="6" key="1">
    <citation type="journal article" date="2020" name="Nature">
        <title>Giant virus diversity and host interactions through global metagenomics.</title>
        <authorList>
            <person name="Schulz F."/>
            <person name="Roux S."/>
            <person name="Paez-Espino D."/>
            <person name="Jungbluth S."/>
            <person name="Walsh D.A."/>
            <person name="Denef V.J."/>
            <person name="McMahon K.D."/>
            <person name="Konstantinidis K.T."/>
            <person name="Eloe-Fadrosh E.A."/>
            <person name="Kyrpides N.C."/>
            <person name="Woyke T."/>
        </authorList>
    </citation>
    <scope>NUCLEOTIDE SEQUENCE</scope>
    <source>
        <strain evidence="6">GVMAG-M-3300021389-45</strain>
    </source>
</reference>
<protein>
    <recommendedName>
        <fullName evidence="3">mRNA 5'-phosphatase</fullName>
        <ecNumber evidence="3">3.6.1.74</ecNumber>
    </recommendedName>
</protein>
<dbReference type="EC" id="3.6.1.74" evidence="3"/>
<accession>A0A6C0CNE9</accession>
<dbReference type="SUPFAM" id="SSF55154">
    <property type="entry name" value="CYTH-like phosphatases"/>
    <property type="match status" value="1"/>
</dbReference>
<comment type="catalytic activity">
    <reaction evidence="4">
        <text>a 5'-end triphospho-ribonucleoside in mRNA + H2O = a 5'-end diphospho-ribonucleoside in mRNA + phosphate + H(+)</text>
        <dbReference type="Rhea" id="RHEA:67004"/>
        <dbReference type="Rhea" id="RHEA-COMP:17164"/>
        <dbReference type="Rhea" id="RHEA-COMP:17165"/>
        <dbReference type="ChEBI" id="CHEBI:15377"/>
        <dbReference type="ChEBI" id="CHEBI:15378"/>
        <dbReference type="ChEBI" id="CHEBI:43474"/>
        <dbReference type="ChEBI" id="CHEBI:167616"/>
        <dbReference type="ChEBI" id="CHEBI:167618"/>
        <dbReference type="EC" id="3.6.1.74"/>
    </reaction>
    <physiologicalReaction direction="left-to-right" evidence="4">
        <dbReference type="Rhea" id="RHEA:67005"/>
    </physiologicalReaction>
</comment>
<dbReference type="Pfam" id="PF02940">
    <property type="entry name" value="mRNA_triPase"/>
    <property type="match status" value="1"/>
</dbReference>
<feature type="domain" description="mRNA triphosphatase Cet1-like" evidence="5">
    <location>
        <begin position="72"/>
        <end position="173"/>
    </location>
</feature>
<dbReference type="InterPro" id="IPR037009">
    <property type="entry name" value="mRNA_triPase_Cet1_sf"/>
</dbReference>
<keyword evidence="1" id="KW-0507">mRNA processing</keyword>
<sequence>MNVHKLCDDIYPEFEKIRDDDHIEVEIRLGKFNGTFFDTNLGRDTHVKLLKGFQKYGGWEQVVQTHEEVFYRERDNMRITVDENTGDETIIRKERVFKKDFKAIDSAPYDLRVSVAKEVPVTEEIEREMDKKRNKARLSYVRKNLSIDITTCTGDITDMDAEDICTYQVEFEIVDSKQVQTKDDLFKILHKIRDVFNLLTSNRC</sequence>
<evidence type="ECO:0000259" key="5">
    <source>
        <dbReference type="Pfam" id="PF02940"/>
    </source>
</evidence>
<dbReference type="GO" id="GO:0140818">
    <property type="term" value="F:mRNA 5'-triphosphate monophosphatase activity"/>
    <property type="evidence" value="ECO:0007669"/>
    <property type="project" value="UniProtKB-EC"/>
</dbReference>
<dbReference type="Gene3D" id="3.20.100.10">
    <property type="entry name" value="mRNA triphosphatase Cet1-like"/>
    <property type="match status" value="1"/>
</dbReference>
<dbReference type="InterPro" id="IPR033469">
    <property type="entry name" value="CYTH-like_dom_sf"/>
</dbReference>
<proteinExistence type="predicted"/>
<evidence type="ECO:0000256" key="1">
    <source>
        <dbReference type="ARBA" id="ARBA00022664"/>
    </source>
</evidence>
<evidence type="ECO:0000256" key="4">
    <source>
        <dbReference type="ARBA" id="ARBA00047740"/>
    </source>
</evidence>
<keyword evidence="2" id="KW-0378">Hydrolase</keyword>
<organism evidence="6">
    <name type="scientific">viral metagenome</name>
    <dbReference type="NCBI Taxonomy" id="1070528"/>
    <lineage>
        <taxon>unclassified sequences</taxon>
        <taxon>metagenomes</taxon>
        <taxon>organismal metagenomes</taxon>
    </lineage>
</organism>
<dbReference type="InterPro" id="IPR004206">
    <property type="entry name" value="mRNA_triPase_Cet1"/>
</dbReference>
<dbReference type="AlphaFoldDB" id="A0A6C0CNE9"/>
<dbReference type="EMBL" id="MN739457">
    <property type="protein sequence ID" value="QHT05642.1"/>
    <property type="molecule type" value="Genomic_DNA"/>
</dbReference>